<accession>A0A255XU21</accession>
<feature type="domain" description="DUF4166" evidence="1">
    <location>
        <begin position="49"/>
        <end position="204"/>
    </location>
</feature>
<name>A0A255XU21_9PROT</name>
<protein>
    <recommendedName>
        <fullName evidence="1">DUF4166 domain-containing protein</fullName>
    </recommendedName>
</protein>
<dbReference type="EMBL" id="NOXS01000030">
    <property type="protein sequence ID" value="OYQ19854.1"/>
    <property type="molecule type" value="Genomic_DNA"/>
</dbReference>
<keyword evidence="3" id="KW-1185">Reference proteome</keyword>
<proteinExistence type="predicted"/>
<organism evidence="2 3">
    <name type="scientific">Elstera cyanobacteriorum</name>
    <dbReference type="NCBI Taxonomy" id="2022747"/>
    <lineage>
        <taxon>Bacteria</taxon>
        <taxon>Pseudomonadati</taxon>
        <taxon>Pseudomonadota</taxon>
        <taxon>Alphaproteobacteria</taxon>
        <taxon>Rhodospirillales</taxon>
        <taxon>Rhodospirillaceae</taxon>
        <taxon>Elstera</taxon>
    </lineage>
</organism>
<evidence type="ECO:0000259" key="1">
    <source>
        <dbReference type="Pfam" id="PF13761"/>
    </source>
</evidence>
<dbReference type="Proteomes" id="UP000216361">
    <property type="component" value="Unassembled WGS sequence"/>
</dbReference>
<gene>
    <name evidence="2" type="ORF">CHR90_06975</name>
</gene>
<dbReference type="Pfam" id="PF13761">
    <property type="entry name" value="DUF4166"/>
    <property type="match status" value="1"/>
</dbReference>
<comment type="caution">
    <text evidence="2">The sequence shown here is derived from an EMBL/GenBank/DDBJ whole genome shotgun (WGS) entry which is preliminary data.</text>
</comment>
<dbReference type="AlphaFoldDB" id="A0A255XU21"/>
<reference evidence="2 3" key="1">
    <citation type="submission" date="2017-07" db="EMBL/GenBank/DDBJ databases">
        <title>Elstera cyanobacteriorum sp. nov., a novel bacterium isolated from cyanobacterial aggregates in a eutrophic lake.</title>
        <authorList>
            <person name="Cai H."/>
        </authorList>
    </citation>
    <scope>NUCLEOTIDE SEQUENCE [LARGE SCALE GENOMIC DNA]</scope>
    <source>
        <strain evidence="2 3">TH019</strain>
    </source>
</reference>
<evidence type="ECO:0000313" key="2">
    <source>
        <dbReference type="EMBL" id="OYQ19854.1"/>
    </source>
</evidence>
<dbReference type="InterPro" id="IPR025311">
    <property type="entry name" value="DUF4166"/>
</dbReference>
<evidence type="ECO:0000313" key="3">
    <source>
        <dbReference type="Proteomes" id="UP000216361"/>
    </source>
</evidence>
<dbReference type="OrthoDB" id="528778at2"/>
<sequence>MGQPFAVRGKLEPLTGKINSAAVLVPISEVLMVGPTLFRRMLGQAMDQLPAAVRAVHDTQGRIEVTGTAEVDAKPGLLPWLICAALGLPAAGSGVPVRIVFEMGPEGDYWERHIGTRRYASHFVAGPRAGVVIERMGAFASHFVLTATADRLYLTLDRCAFLGLPLPSWLAPRCSAEEAEIDGALLFDVPIDLPLLGRIIRYRGIVRP</sequence>